<dbReference type="InterPro" id="IPR036179">
    <property type="entry name" value="Ig-like_dom_sf"/>
</dbReference>
<evidence type="ECO:0000313" key="4">
    <source>
        <dbReference type="Proteomes" id="UP000830375"/>
    </source>
</evidence>
<dbReference type="InterPro" id="IPR013783">
    <property type="entry name" value="Ig-like_fold"/>
</dbReference>
<name>A0ABQ8LC58_LABRO</name>
<dbReference type="Pfam" id="PF13895">
    <property type="entry name" value="Ig_2"/>
    <property type="match status" value="1"/>
</dbReference>
<dbReference type="PANTHER" id="PTHR46484:SF8">
    <property type="entry name" value="B-CELL RECEPTOR CD22-LIKE-RELATED"/>
    <property type="match status" value="1"/>
</dbReference>
<evidence type="ECO:0000259" key="2">
    <source>
        <dbReference type="PROSITE" id="PS50835"/>
    </source>
</evidence>
<keyword evidence="4" id="KW-1185">Reference proteome</keyword>
<comment type="caution">
    <text evidence="3">The sequence shown here is derived from an EMBL/GenBank/DDBJ whole genome shotgun (WGS) entry which is preliminary data.</text>
</comment>
<dbReference type="EMBL" id="JACTAM010000084">
    <property type="protein sequence ID" value="KAI2647894.1"/>
    <property type="molecule type" value="Genomic_DNA"/>
</dbReference>
<evidence type="ECO:0000256" key="1">
    <source>
        <dbReference type="SAM" id="Phobius"/>
    </source>
</evidence>
<feature type="domain" description="Ig-like" evidence="2">
    <location>
        <begin position="110"/>
        <end position="193"/>
    </location>
</feature>
<evidence type="ECO:0000313" key="3">
    <source>
        <dbReference type="EMBL" id="KAI2647894.1"/>
    </source>
</evidence>
<dbReference type="Gene3D" id="2.60.40.10">
    <property type="entry name" value="Immunoglobulins"/>
    <property type="match status" value="2"/>
</dbReference>
<accession>A0ABQ8LC58</accession>
<proteinExistence type="predicted"/>
<feature type="transmembrane region" description="Helical" evidence="1">
    <location>
        <begin position="206"/>
        <end position="226"/>
    </location>
</feature>
<organism evidence="3 4">
    <name type="scientific">Labeo rohita</name>
    <name type="common">Indian major carp</name>
    <name type="synonym">Cyprinus rohita</name>
    <dbReference type="NCBI Taxonomy" id="84645"/>
    <lineage>
        <taxon>Eukaryota</taxon>
        <taxon>Metazoa</taxon>
        <taxon>Chordata</taxon>
        <taxon>Craniata</taxon>
        <taxon>Vertebrata</taxon>
        <taxon>Euteleostomi</taxon>
        <taxon>Actinopterygii</taxon>
        <taxon>Neopterygii</taxon>
        <taxon>Teleostei</taxon>
        <taxon>Ostariophysi</taxon>
        <taxon>Cypriniformes</taxon>
        <taxon>Cyprinidae</taxon>
        <taxon>Labeoninae</taxon>
        <taxon>Labeonini</taxon>
        <taxon>Labeo</taxon>
    </lineage>
</organism>
<protein>
    <submittedName>
        <fullName evidence="3">B-cell receptor CD22</fullName>
    </submittedName>
</protein>
<dbReference type="Proteomes" id="UP000830375">
    <property type="component" value="Unassembled WGS sequence"/>
</dbReference>
<dbReference type="PROSITE" id="PS50835">
    <property type="entry name" value="IG_LIKE"/>
    <property type="match status" value="2"/>
</dbReference>
<sequence length="239" mass="26422">MEGTTANLSCSAEAPCPEKPSTISWSNIPQSAHITSQLQENLDKTQSVFSYVNFKALYMDHKKNISCTATYPRNTPDVSIVESTVMLQKCLMQISLLSHVCACVFVKVSPKETHINIKPSDSVYSCTNVTLTCKSKASPSNNMIYTWYKHGQEMLIAWGKKITFILNDKNTGLYFCTARNKYGSQSSAEIQLTAEGRDGHSMPMPAGCVGGIVAVITLTSIVFFFLQGQFCCMYFNSLL</sequence>
<feature type="domain" description="Ig-like" evidence="2">
    <location>
        <begin position="1"/>
        <end position="79"/>
    </location>
</feature>
<gene>
    <name evidence="3" type="ORF">H4Q32_024747</name>
</gene>
<keyword evidence="1" id="KW-1133">Transmembrane helix</keyword>
<dbReference type="InterPro" id="IPR007110">
    <property type="entry name" value="Ig-like_dom"/>
</dbReference>
<keyword evidence="1" id="KW-0472">Membrane</keyword>
<dbReference type="PANTHER" id="PTHR46484">
    <property type="entry name" value="SI:CH211-171H4.5-RELATED"/>
    <property type="match status" value="1"/>
</dbReference>
<keyword evidence="1" id="KW-0812">Transmembrane</keyword>
<keyword evidence="3" id="KW-0675">Receptor</keyword>
<reference evidence="3 4" key="1">
    <citation type="submission" date="2022-01" db="EMBL/GenBank/DDBJ databases">
        <title>A high-quality chromosome-level genome assembly of rohu carp, Labeo rohita.</title>
        <authorList>
            <person name="Arick M.A. II"/>
            <person name="Hsu C.-Y."/>
            <person name="Magbanua Z."/>
            <person name="Pechanova O."/>
            <person name="Grover C."/>
            <person name="Miller E."/>
            <person name="Thrash A."/>
            <person name="Ezzel L."/>
            <person name="Alam S."/>
            <person name="Benzie J."/>
            <person name="Hamilton M."/>
            <person name="Karsi A."/>
            <person name="Lawrence M.L."/>
            <person name="Peterson D.G."/>
        </authorList>
    </citation>
    <scope>NUCLEOTIDE SEQUENCE [LARGE SCALE GENOMIC DNA]</scope>
    <source>
        <strain evidence="4">BAU-BD-2019</strain>
        <tissue evidence="3">Blood</tissue>
    </source>
</reference>
<dbReference type="SUPFAM" id="SSF48726">
    <property type="entry name" value="Immunoglobulin"/>
    <property type="match status" value="2"/>
</dbReference>